<dbReference type="GO" id="GO:0005524">
    <property type="term" value="F:ATP binding"/>
    <property type="evidence" value="ECO:0007669"/>
    <property type="project" value="UniProtKB-KW"/>
</dbReference>
<dbReference type="Gene3D" id="3.40.50.300">
    <property type="entry name" value="P-loop containing nucleotide triphosphate hydrolases"/>
    <property type="match status" value="1"/>
</dbReference>
<dbReference type="EC" id="2.7.4.9" evidence="2"/>
<feature type="domain" description="Thymidylate kinase-like" evidence="8">
    <location>
        <begin position="59"/>
        <end position="239"/>
    </location>
</feature>
<evidence type="ECO:0000256" key="2">
    <source>
        <dbReference type="ARBA" id="ARBA00012980"/>
    </source>
</evidence>
<dbReference type="InterPro" id="IPR018095">
    <property type="entry name" value="Thymidylate_kin_CS"/>
</dbReference>
<dbReference type="GO" id="GO:0004798">
    <property type="term" value="F:dTMP kinase activity"/>
    <property type="evidence" value="ECO:0007669"/>
    <property type="project" value="UniProtKB-EC"/>
</dbReference>
<name>A0A814JK60_9BILA</name>
<comment type="similarity">
    <text evidence="1">Belongs to the thymidylate kinase family.</text>
</comment>
<dbReference type="PANTHER" id="PTHR10344">
    <property type="entry name" value="THYMIDYLATE KINASE"/>
    <property type="match status" value="1"/>
</dbReference>
<evidence type="ECO:0000313" key="11">
    <source>
        <dbReference type="Proteomes" id="UP000663832"/>
    </source>
</evidence>
<dbReference type="GO" id="GO:0006233">
    <property type="term" value="P:dTDP biosynthetic process"/>
    <property type="evidence" value="ECO:0007669"/>
    <property type="project" value="InterPro"/>
</dbReference>
<dbReference type="GO" id="GO:0006235">
    <property type="term" value="P:dTTP biosynthetic process"/>
    <property type="evidence" value="ECO:0007669"/>
    <property type="project" value="TreeGrafter"/>
</dbReference>
<dbReference type="Proteomes" id="UP000663877">
    <property type="component" value="Unassembled WGS sequence"/>
</dbReference>
<gene>
    <name evidence="9" type="ORF">BJG266_LOCUS17830</name>
    <name evidence="10" type="ORF">QVE165_LOCUS23998</name>
</gene>
<dbReference type="PANTHER" id="PTHR10344:SF4">
    <property type="entry name" value="UMP-CMP KINASE 2, MITOCHONDRIAL"/>
    <property type="match status" value="1"/>
</dbReference>
<dbReference type="Pfam" id="PF02223">
    <property type="entry name" value="Thymidylate_kin"/>
    <property type="match status" value="1"/>
</dbReference>
<evidence type="ECO:0000313" key="9">
    <source>
        <dbReference type="EMBL" id="CAF1036591.1"/>
    </source>
</evidence>
<evidence type="ECO:0000259" key="8">
    <source>
        <dbReference type="Pfam" id="PF02223"/>
    </source>
</evidence>
<evidence type="ECO:0000256" key="7">
    <source>
        <dbReference type="ARBA" id="ARBA00022840"/>
    </source>
</evidence>
<keyword evidence="7" id="KW-0067">ATP-binding</keyword>
<reference evidence="9" key="1">
    <citation type="submission" date="2021-02" db="EMBL/GenBank/DDBJ databases">
        <authorList>
            <person name="Nowell W R."/>
        </authorList>
    </citation>
    <scope>NUCLEOTIDE SEQUENCE</scope>
</reference>
<dbReference type="GO" id="GO:0005739">
    <property type="term" value="C:mitochondrion"/>
    <property type="evidence" value="ECO:0007669"/>
    <property type="project" value="TreeGrafter"/>
</dbReference>
<dbReference type="Proteomes" id="UP000663832">
    <property type="component" value="Unassembled WGS sequence"/>
</dbReference>
<evidence type="ECO:0000313" key="12">
    <source>
        <dbReference type="Proteomes" id="UP000663877"/>
    </source>
</evidence>
<organism evidence="9 12">
    <name type="scientific">Adineta steineri</name>
    <dbReference type="NCBI Taxonomy" id="433720"/>
    <lineage>
        <taxon>Eukaryota</taxon>
        <taxon>Metazoa</taxon>
        <taxon>Spiralia</taxon>
        <taxon>Gnathifera</taxon>
        <taxon>Rotifera</taxon>
        <taxon>Eurotatoria</taxon>
        <taxon>Bdelloidea</taxon>
        <taxon>Adinetida</taxon>
        <taxon>Adinetidae</taxon>
        <taxon>Adineta</taxon>
    </lineage>
</organism>
<comment type="caution">
    <text evidence="9">The sequence shown here is derived from an EMBL/GenBank/DDBJ whole genome shotgun (WGS) entry which is preliminary data.</text>
</comment>
<evidence type="ECO:0000256" key="1">
    <source>
        <dbReference type="ARBA" id="ARBA00009776"/>
    </source>
</evidence>
<evidence type="ECO:0000313" key="10">
    <source>
        <dbReference type="EMBL" id="CAF1168777.1"/>
    </source>
</evidence>
<dbReference type="EMBL" id="CAJNOM010000165">
    <property type="protein sequence ID" value="CAF1168777.1"/>
    <property type="molecule type" value="Genomic_DNA"/>
</dbReference>
<accession>A0A814JK60</accession>
<dbReference type="SUPFAM" id="SSF52540">
    <property type="entry name" value="P-loop containing nucleoside triphosphate hydrolases"/>
    <property type="match status" value="1"/>
</dbReference>
<proteinExistence type="inferred from homology"/>
<dbReference type="PROSITE" id="PS01331">
    <property type="entry name" value="THYMIDYLATE_KINASE"/>
    <property type="match status" value="1"/>
</dbReference>
<keyword evidence="4" id="KW-0545">Nucleotide biosynthesis</keyword>
<keyword evidence="3" id="KW-0808">Transferase</keyword>
<dbReference type="EMBL" id="CAJNOI010000088">
    <property type="protein sequence ID" value="CAF1036591.1"/>
    <property type="molecule type" value="Genomic_DNA"/>
</dbReference>
<keyword evidence="6" id="KW-0418">Kinase</keyword>
<dbReference type="AlphaFoldDB" id="A0A814JK60"/>
<sequence>MEILQILRNHIISNEPSFMCNDETFSTILNNIEKQLITDLQGQNNELHYDQFIARCIDLEGLDGCGKSTLAIELQKQLNIRGQKSRLLSTPPGELLPFRSYFDAQLESIRRAFYNLGNLIVSFELKNQQDTIIVLDRYWPSTIAYQQAKIIDNNQINISWPNYLVQPAVIVYIYVDEAERCRRITQRSVSIPVTVEEKQLAEQEAFRNRLDFIYRNHIPSSHLHVIDGNRATNVIANDILNLLSEQNL</sequence>
<keyword evidence="11" id="KW-1185">Reference proteome</keyword>
<evidence type="ECO:0000256" key="3">
    <source>
        <dbReference type="ARBA" id="ARBA00022679"/>
    </source>
</evidence>
<dbReference type="GO" id="GO:0006227">
    <property type="term" value="P:dUDP biosynthetic process"/>
    <property type="evidence" value="ECO:0007669"/>
    <property type="project" value="TreeGrafter"/>
</dbReference>
<dbReference type="OrthoDB" id="425602at2759"/>
<dbReference type="InterPro" id="IPR027417">
    <property type="entry name" value="P-loop_NTPase"/>
</dbReference>
<evidence type="ECO:0000256" key="6">
    <source>
        <dbReference type="ARBA" id="ARBA00022777"/>
    </source>
</evidence>
<dbReference type="GO" id="GO:0004550">
    <property type="term" value="F:nucleoside diphosphate kinase activity"/>
    <property type="evidence" value="ECO:0007669"/>
    <property type="project" value="TreeGrafter"/>
</dbReference>
<dbReference type="InterPro" id="IPR039430">
    <property type="entry name" value="Thymidylate_kin-like_dom"/>
</dbReference>
<evidence type="ECO:0000256" key="4">
    <source>
        <dbReference type="ARBA" id="ARBA00022727"/>
    </source>
</evidence>
<protein>
    <recommendedName>
        <fullName evidence="2">dTMP kinase</fullName>
        <ecNumber evidence="2">2.7.4.9</ecNumber>
    </recommendedName>
</protein>
<evidence type="ECO:0000256" key="5">
    <source>
        <dbReference type="ARBA" id="ARBA00022741"/>
    </source>
</evidence>
<keyword evidence="5" id="KW-0547">Nucleotide-binding</keyword>